<dbReference type="InterPro" id="IPR011989">
    <property type="entry name" value="ARM-like"/>
</dbReference>
<reference evidence="1" key="3">
    <citation type="submission" date="2025-09" db="UniProtKB">
        <authorList>
            <consortium name="Ensembl"/>
        </authorList>
    </citation>
    <scope>IDENTIFICATION</scope>
</reference>
<dbReference type="GO" id="GO:0005881">
    <property type="term" value="C:cytoplasmic microtubule"/>
    <property type="evidence" value="ECO:0007669"/>
    <property type="project" value="TreeGrafter"/>
</dbReference>
<evidence type="ECO:0000313" key="1">
    <source>
        <dbReference type="Ensembl" id="ENSSHBP00005012065.1"/>
    </source>
</evidence>
<reference evidence="1 2" key="1">
    <citation type="submission" date="2019-11" db="EMBL/GenBank/DDBJ databases">
        <title>Strigops habroptila (kakapo) genome, bStrHab1, primary haplotype, v2.</title>
        <authorList>
            <person name="Jarvis E.D."/>
            <person name="Howard J."/>
            <person name="Rhie A."/>
            <person name="Phillippy A."/>
            <person name="Korlach J."/>
            <person name="Digby A."/>
            <person name="Iorns D."/>
            <person name="Eason D."/>
            <person name="Robertson B."/>
            <person name="Raemaekers T."/>
            <person name="Howe K."/>
            <person name="Lewin H."/>
            <person name="Damas J."/>
            <person name="Hastie A."/>
            <person name="Tracey A."/>
            <person name="Chow W."/>
            <person name="Fedrigo O."/>
        </authorList>
    </citation>
    <scope>NUCLEOTIDE SEQUENCE [LARGE SCALE GENOMIC DNA]</scope>
</reference>
<reference evidence="1" key="2">
    <citation type="submission" date="2025-08" db="UniProtKB">
        <authorList>
            <consortium name="Ensembl"/>
        </authorList>
    </citation>
    <scope>IDENTIFICATION</scope>
</reference>
<dbReference type="GO" id="GO:0008017">
    <property type="term" value="F:microtubule binding"/>
    <property type="evidence" value="ECO:0007669"/>
    <property type="project" value="TreeGrafter"/>
</dbReference>
<dbReference type="Ensembl" id="ENSSHBT00005014540.1">
    <property type="protein sequence ID" value="ENSSHBP00005012065.1"/>
    <property type="gene ID" value="ENSSHBG00005010552.1"/>
</dbReference>
<evidence type="ECO:0008006" key="3">
    <source>
        <dbReference type="Google" id="ProtNLM"/>
    </source>
</evidence>
<dbReference type="GeneTree" id="ENSGT00940000156217"/>
<dbReference type="Proteomes" id="UP000472266">
    <property type="component" value="Chromosome 11"/>
</dbReference>
<keyword evidence="2" id="KW-1185">Reference proteome</keyword>
<dbReference type="InterPro" id="IPR016024">
    <property type="entry name" value="ARM-type_fold"/>
</dbReference>
<accession>A0A672UE27</accession>
<organism evidence="1 2">
    <name type="scientific">Strigops habroptila</name>
    <name type="common">Kakapo</name>
    <dbReference type="NCBI Taxonomy" id="2489341"/>
    <lineage>
        <taxon>Eukaryota</taxon>
        <taxon>Metazoa</taxon>
        <taxon>Chordata</taxon>
        <taxon>Craniata</taxon>
        <taxon>Vertebrata</taxon>
        <taxon>Euteleostomi</taxon>
        <taxon>Archelosauria</taxon>
        <taxon>Archosauria</taxon>
        <taxon>Dinosauria</taxon>
        <taxon>Saurischia</taxon>
        <taxon>Theropoda</taxon>
        <taxon>Coelurosauria</taxon>
        <taxon>Aves</taxon>
        <taxon>Neognathae</taxon>
        <taxon>Neoaves</taxon>
        <taxon>Telluraves</taxon>
        <taxon>Australaves</taxon>
        <taxon>Psittaciformes</taxon>
        <taxon>Psittacidae</taxon>
        <taxon>Strigops</taxon>
    </lineage>
</organism>
<name>A0A672UE27_STRHB</name>
<proteinExistence type="predicted"/>
<dbReference type="InParanoid" id="A0A672UE27"/>
<dbReference type="PANTHER" id="PTHR21567">
    <property type="entry name" value="CLASP"/>
    <property type="match status" value="1"/>
</dbReference>
<evidence type="ECO:0000313" key="2">
    <source>
        <dbReference type="Proteomes" id="UP000472266"/>
    </source>
</evidence>
<dbReference type="AlphaFoldDB" id="A0A672UE27"/>
<dbReference type="PANTHER" id="PTHR21567:SF42">
    <property type="entry name" value="TOG ARRAY REGULATOR OF AXONEMAL MICROTUBULES PROTEIN 2"/>
    <property type="match status" value="1"/>
</dbReference>
<dbReference type="SUPFAM" id="SSF48371">
    <property type="entry name" value="ARM repeat"/>
    <property type="match status" value="1"/>
</dbReference>
<dbReference type="Gene3D" id="1.25.10.10">
    <property type="entry name" value="Leucine-rich Repeat Variant"/>
    <property type="match status" value="2"/>
</dbReference>
<dbReference type="OMA" id="SICCKRV"/>
<sequence>MDPVVDEVNRVLLQRMGNCSVSIQKGANQCLGIMVGNVTPARAMTALMASGIQHCNVLVRKCAAEHLLTTMEQIGAQKLLPGSRYSTDLLVRALVKLAQDCHQDTRCYGWKMLNILMSHQKFEKYLKQSIPSRDLEDVMATIRQKMLTPKGLTLFLFPRLRSGSEVPNLPCQTVHHTSVQAVEETEEFMELCRLLTAEDCQSRLKGVQLLRDHCKSSPWFISTITVQVCGASRLIQDCNKKVKQQALEALSWMTSVLRDALHPVLVSLVEAVTDNLNSKHPGISAAAVKALEAFIAQLGKADLWHGLSSAAASPPQSQVNTEYVDSCCHLWKVSICCKRVRKYCLHSVCPSLLYHADTCS</sequence>
<protein>
    <recommendedName>
        <fullName evidence="3">TOG domain-containing protein</fullName>
    </recommendedName>
</protein>
<dbReference type="GO" id="GO:0000226">
    <property type="term" value="P:microtubule cytoskeleton organization"/>
    <property type="evidence" value="ECO:0007669"/>
    <property type="project" value="TreeGrafter"/>
</dbReference>
<dbReference type="GO" id="GO:0005929">
    <property type="term" value="C:cilium"/>
    <property type="evidence" value="ECO:0007669"/>
    <property type="project" value="TreeGrafter"/>
</dbReference>